<evidence type="ECO:0000256" key="1">
    <source>
        <dbReference type="SAM" id="Phobius"/>
    </source>
</evidence>
<feature type="transmembrane region" description="Helical" evidence="1">
    <location>
        <begin position="40"/>
        <end position="58"/>
    </location>
</feature>
<organism evidence="3 4">
    <name type="scientific">Niallia oryzisoli</name>
    <dbReference type="NCBI Taxonomy" id="1737571"/>
    <lineage>
        <taxon>Bacteria</taxon>
        <taxon>Bacillati</taxon>
        <taxon>Bacillota</taxon>
        <taxon>Bacilli</taxon>
        <taxon>Bacillales</taxon>
        <taxon>Bacillaceae</taxon>
        <taxon>Niallia</taxon>
    </lineage>
</organism>
<dbReference type="RefSeq" id="WP_338451345.1">
    <property type="nucleotide sequence ID" value="NZ_CP137640.1"/>
</dbReference>
<keyword evidence="1" id="KW-0812">Transmembrane</keyword>
<evidence type="ECO:0000313" key="4">
    <source>
        <dbReference type="Proteomes" id="UP001357223"/>
    </source>
</evidence>
<evidence type="ECO:0000259" key="2">
    <source>
        <dbReference type="Pfam" id="PF07331"/>
    </source>
</evidence>
<proteinExistence type="predicted"/>
<evidence type="ECO:0000313" key="3">
    <source>
        <dbReference type="EMBL" id="WVX82443.1"/>
    </source>
</evidence>
<dbReference type="InterPro" id="IPR009936">
    <property type="entry name" value="DUF1468"/>
</dbReference>
<protein>
    <submittedName>
        <fullName evidence="3">Tripartite tricarboxylate transporter TctB family protein</fullName>
    </submittedName>
</protein>
<feature type="transmembrane region" description="Helical" evidence="1">
    <location>
        <begin position="7"/>
        <end position="28"/>
    </location>
</feature>
<feature type="transmembrane region" description="Helical" evidence="1">
    <location>
        <begin position="117"/>
        <end position="135"/>
    </location>
</feature>
<keyword evidence="4" id="KW-1185">Reference proteome</keyword>
<dbReference type="Proteomes" id="UP001357223">
    <property type="component" value="Chromosome"/>
</dbReference>
<keyword evidence="1" id="KW-1133">Transmembrane helix</keyword>
<gene>
    <name evidence="3" type="ORF">R4Z09_05535</name>
</gene>
<keyword evidence="1" id="KW-0472">Membrane</keyword>
<dbReference type="Pfam" id="PF07331">
    <property type="entry name" value="TctB"/>
    <property type="match status" value="1"/>
</dbReference>
<accession>A0ABZ2CL17</accession>
<reference evidence="3 4" key="1">
    <citation type="submission" date="2023-10" db="EMBL/GenBank/DDBJ databases">
        <title>Niallia locisalis sp.nov. isolated from a salt pond sample.</title>
        <authorList>
            <person name="Li X.-J."/>
            <person name="Dong L."/>
        </authorList>
    </citation>
    <scope>NUCLEOTIDE SEQUENCE [LARGE SCALE GENOMIC DNA]</scope>
    <source>
        <strain evidence="3 4">DSM 29761</strain>
    </source>
</reference>
<dbReference type="EMBL" id="CP137640">
    <property type="protein sequence ID" value="WVX82443.1"/>
    <property type="molecule type" value="Genomic_DNA"/>
</dbReference>
<feature type="domain" description="DUF1468" evidence="2">
    <location>
        <begin position="9"/>
        <end position="144"/>
    </location>
</feature>
<sequence length="150" mass="17131">MSKYRSGIWAGAVIFLLALFLFVLSLQYNYSGVLGPGPGFFPTWLSGILMALSIWYIYESVKGKNASSESWPTGHSLKHILFIIISLVLFIILFTFFGFLIAGFIFLAILFYKEYRWYTTILMSGGITVFIYWLFNSILKVYLPLSGILF</sequence>
<feature type="transmembrane region" description="Helical" evidence="1">
    <location>
        <begin position="79"/>
        <end position="111"/>
    </location>
</feature>
<name>A0ABZ2CL17_9BACI</name>